<organism evidence="6 7">
    <name type="scientific">Ignisphaera aggregans</name>
    <dbReference type="NCBI Taxonomy" id="334771"/>
    <lineage>
        <taxon>Archaea</taxon>
        <taxon>Thermoproteota</taxon>
        <taxon>Thermoprotei</taxon>
        <taxon>Desulfurococcales</taxon>
        <taxon>Desulfurococcaceae</taxon>
        <taxon>Ignisphaera</taxon>
    </lineage>
</organism>
<name>A0A832Z0B8_9CREN</name>
<dbReference type="SUPFAM" id="SSF52540">
    <property type="entry name" value="P-loop containing nucleoside triphosphate hydrolases"/>
    <property type="match status" value="1"/>
</dbReference>
<dbReference type="Gene3D" id="3.40.50.300">
    <property type="entry name" value="P-loop containing nucleotide triphosphate hydrolases"/>
    <property type="match status" value="2"/>
</dbReference>
<sequence length="521" mass="57981">MKSLFEGFTSRKSLSFVIEQSHNDTLRLEVSDKVLFLALAELVSKPQDNEYRNSLAQALSTIASRSVDSSCTIVTCVSRSYVATLLMIISKDLNEALYQRDVVCALIETLTEGSVVCRLLKPREALTAIQRCLGLKHAILLFDNTTPRSILPMELHRSAYWPIPSVLGYEDLEFVLQYLEKGKIKIGTLLENSDIEVLLKDEHLLRHIAVFGSTGSGKSTTAAVIAAQASMNGYTVFVIDWHGEYFELLKNLNNVVYTNPVKGSIPSALDLTKLIRDDTLAFIEILESALELTPAQAHILEDAVNYVKDKFTTGYLVDILVDIVQSSSASARWYSESREALLRKLKPLTSQYLRIRWDQCKTVEAAPNTIMVFDISSIPNTRVRKTLAALLVRSITLKSQYNELPKPILIIVDEAHNIFDSKSPLSVLVAEVRKWHIGFVIVTQSPSMVASVVVKNTNTKIVHLLKSSQDVDSVLATIPNRRNLAQILSSLRPGEALLSLPELPLPLLVRIDTSVLRGVQK</sequence>
<reference evidence="6" key="1">
    <citation type="journal article" date="2020" name="ISME J.">
        <title>Gammaproteobacteria mediating utilization of methyl-, sulfur- and petroleum organic compounds in deep ocean hydrothermal plumes.</title>
        <authorList>
            <person name="Zhou Z."/>
            <person name="Liu Y."/>
            <person name="Pan J."/>
            <person name="Cron B.R."/>
            <person name="Toner B.M."/>
            <person name="Anantharaman K."/>
            <person name="Breier J.A."/>
            <person name="Dick G.J."/>
            <person name="Li M."/>
        </authorList>
    </citation>
    <scope>NUCLEOTIDE SEQUENCE</scope>
    <source>
        <strain evidence="6">SZUA-1435</strain>
    </source>
</reference>
<protein>
    <submittedName>
        <fullName evidence="6">DUF87 domain-containing protein</fullName>
    </submittedName>
</protein>
<dbReference type="InterPro" id="IPR027417">
    <property type="entry name" value="P-loop_NTPase"/>
</dbReference>
<gene>
    <name evidence="6" type="ORF">EYH02_05080</name>
</gene>
<dbReference type="PANTHER" id="PTHR42957">
    <property type="entry name" value="HELICASE MJ1565-RELATED"/>
    <property type="match status" value="1"/>
</dbReference>
<comment type="catalytic activity">
    <reaction evidence="4">
        <text>ATP + H2O = ADP + phosphate + H(+)</text>
        <dbReference type="Rhea" id="RHEA:13065"/>
        <dbReference type="ChEBI" id="CHEBI:15377"/>
        <dbReference type="ChEBI" id="CHEBI:15378"/>
        <dbReference type="ChEBI" id="CHEBI:30616"/>
        <dbReference type="ChEBI" id="CHEBI:43474"/>
        <dbReference type="ChEBI" id="CHEBI:456216"/>
        <dbReference type="EC" id="5.6.2.4"/>
    </reaction>
</comment>
<proteinExistence type="inferred from homology"/>
<dbReference type="EMBL" id="DQTV01000097">
    <property type="protein sequence ID" value="HIP57422.1"/>
    <property type="molecule type" value="Genomic_DNA"/>
</dbReference>
<evidence type="ECO:0000256" key="2">
    <source>
        <dbReference type="ARBA" id="ARBA00034617"/>
    </source>
</evidence>
<dbReference type="AlphaFoldDB" id="A0A832Z0B8"/>
<evidence type="ECO:0000256" key="3">
    <source>
        <dbReference type="ARBA" id="ARBA00048954"/>
    </source>
</evidence>
<comment type="catalytic activity">
    <reaction evidence="3">
        <text>ATP + H2O = ADP + phosphate + H(+)</text>
        <dbReference type="Rhea" id="RHEA:13065"/>
        <dbReference type="ChEBI" id="CHEBI:15377"/>
        <dbReference type="ChEBI" id="CHEBI:15378"/>
        <dbReference type="ChEBI" id="CHEBI:30616"/>
        <dbReference type="ChEBI" id="CHEBI:43474"/>
        <dbReference type="ChEBI" id="CHEBI:456216"/>
        <dbReference type="EC" id="5.6.2.3"/>
    </reaction>
</comment>
<evidence type="ECO:0000313" key="7">
    <source>
        <dbReference type="Proteomes" id="UP000605805"/>
    </source>
</evidence>
<comment type="caution">
    <text evidence="6">The sequence shown here is derived from an EMBL/GenBank/DDBJ whole genome shotgun (WGS) entry which is preliminary data.</text>
</comment>
<dbReference type="GO" id="GO:0043138">
    <property type="term" value="F:3'-5' DNA helicase activity"/>
    <property type="evidence" value="ECO:0007669"/>
    <property type="project" value="UniProtKB-EC"/>
</dbReference>
<dbReference type="PANTHER" id="PTHR42957:SF1">
    <property type="entry name" value="HELICASE MJ1565-RELATED"/>
    <property type="match status" value="1"/>
</dbReference>
<comment type="similarity">
    <text evidence="1">Belongs to the HerA family.</text>
</comment>
<feature type="domain" description="Helicase HerA central" evidence="5">
    <location>
        <begin position="184"/>
        <end position="394"/>
    </location>
</feature>
<comment type="catalytic activity">
    <reaction evidence="2">
        <text>Couples ATP hydrolysis with the unwinding of duplex DNA by translocating in the 3'-5' direction.</text>
        <dbReference type="EC" id="5.6.2.4"/>
    </reaction>
</comment>
<dbReference type="GO" id="GO:0043139">
    <property type="term" value="F:5'-3' DNA helicase activity"/>
    <property type="evidence" value="ECO:0007669"/>
    <property type="project" value="UniProtKB-EC"/>
</dbReference>
<dbReference type="InterPro" id="IPR002789">
    <property type="entry name" value="HerA_central"/>
</dbReference>
<dbReference type="Pfam" id="PF01935">
    <property type="entry name" value="DUF87"/>
    <property type="match status" value="1"/>
</dbReference>
<evidence type="ECO:0000259" key="5">
    <source>
        <dbReference type="Pfam" id="PF01935"/>
    </source>
</evidence>
<dbReference type="InterPro" id="IPR008571">
    <property type="entry name" value="HerA-like"/>
</dbReference>
<evidence type="ECO:0000313" key="6">
    <source>
        <dbReference type="EMBL" id="HIP57422.1"/>
    </source>
</evidence>
<accession>A0A832Z0B8</accession>
<evidence type="ECO:0000256" key="1">
    <source>
        <dbReference type="ARBA" id="ARBA00007816"/>
    </source>
</evidence>
<dbReference type="Proteomes" id="UP000605805">
    <property type="component" value="Unassembled WGS sequence"/>
</dbReference>
<evidence type="ECO:0000256" key="4">
    <source>
        <dbReference type="ARBA" id="ARBA00048988"/>
    </source>
</evidence>